<gene>
    <name evidence="2" type="ORF">CLUMA_CG017467</name>
</gene>
<feature type="transmembrane region" description="Helical" evidence="1">
    <location>
        <begin position="52"/>
        <end position="75"/>
    </location>
</feature>
<reference evidence="2 3" key="1">
    <citation type="submission" date="2015-04" db="EMBL/GenBank/DDBJ databases">
        <authorList>
            <person name="Syromyatnikov M.Y."/>
            <person name="Popov V.N."/>
        </authorList>
    </citation>
    <scope>NUCLEOTIDE SEQUENCE [LARGE SCALE GENOMIC DNA]</scope>
</reference>
<dbReference type="Proteomes" id="UP000183832">
    <property type="component" value="Unassembled WGS sequence"/>
</dbReference>
<dbReference type="AlphaFoldDB" id="A0A1J1IW26"/>
<keyword evidence="1" id="KW-1133">Transmembrane helix</keyword>
<sequence>MDSFILYGQSEINLVSWKKNYHKKSLCFGTPRDNVDVVAWESLKVEQLLRIFTHWTFTNCKILILNFMLLICYWSSSNHHKMSDKLKYTISYHVS</sequence>
<evidence type="ECO:0000256" key="1">
    <source>
        <dbReference type="SAM" id="Phobius"/>
    </source>
</evidence>
<name>A0A1J1IW26_9DIPT</name>
<evidence type="ECO:0000313" key="2">
    <source>
        <dbReference type="EMBL" id="CRL04375.1"/>
    </source>
</evidence>
<dbReference type="EMBL" id="CVRI01000063">
    <property type="protein sequence ID" value="CRL04375.1"/>
    <property type="molecule type" value="Genomic_DNA"/>
</dbReference>
<proteinExistence type="predicted"/>
<keyword evidence="1" id="KW-0472">Membrane</keyword>
<keyword evidence="1" id="KW-0812">Transmembrane</keyword>
<organism evidence="2 3">
    <name type="scientific">Clunio marinus</name>
    <dbReference type="NCBI Taxonomy" id="568069"/>
    <lineage>
        <taxon>Eukaryota</taxon>
        <taxon>Metazoa</taxon>
        <taxon>Ecdysozoa</taxon>
        <taxon>Arthropoda</taxon>
        <taxon>Hexapoda</taxon>
        <taxon>Insecta</taxon>
        <taxon>Pterygota</taxon>
        <taxon>Neoptera</taxon>
        <taxon>Endopterygota</taxon>
        <taxon>Diptera</taxon>
        <taxon>Nematocera</taxon>
        <taxon>Chironomoidea</taxon>
        <taxon>Chironomidae</taxon>
        <taxon>Clunio</taxon>
    </lineage>
</organism>
<evidence type="ECO:0000313" key="3">
    <source>
        <dbReference type="Proteomes" id="UP000183832"/>
    </source>
</evidence>
<accession>A0A1J1IW26</accession>
<keyword evidence="3" id="KW-1185">Reference proteome</keyword>
<protein>
    <submittedName>
        <fullName evidence="2">CLUMA_CG017467, isoform A</fullName>
    </submittedName>
</protein>